<reference evidence="2 3" key="1">
    <citation type="submission" date="2015-01" db="EMBL/GenBank/DDBJ databases">
        <title>Evolution of Trichinella species and genotypes.</title>
        <authorList>
            <person name="Korhonen P.K."/>
            <person name="Edoardo P."/>
            <person name="Giuseppe L.R."/>
            <person name="Gasser R.B."/>
        </authorList>
    </citation>
    <scope>NUCLEOTIDE SEQUENCE [LARGE SCALE GENOMIC DNA]</scope>
    <source>
        <strain evidence="2">ISS141</strain>
    </source>
</reference>
<feature type="region of interest" description="Disordered" evidence="1">
    <location>
        <begin position="37"/>
        <end position="64"/>
    </location>
</feature>
<accession>A0A0V0XFD8</accession>
<evidence type="ECO:0000256" key="1">
    <source>
        <dbReference type="SAM" id="MobiDB-lite"/>
    </source>
</evidence>
<dbReference type="EMBL" id="JYDU01000351">
    <property type="protein sequence ID" value="KRX86632.1"/>
    <property type="molecule type" value="Genomic_DNA"/>
</dbReference>
<feature type="compositionally biased region" description="Basic and acidic residues" evidence="1">
    <location>
        <begin position="103"/>
        <end position="117"/>
    </location>
</feature>
<evidence type="ECO:0000313" key="2">
    <source>
        <dbReference type="EMBL" id="KRX86632.1"/>
    </source>
</evidence>
<name>A0A0V0XFD8_TRIPS</name>
<organism evidence="2 3">
    <name type="scientific">Trichinella pseudospiralis</name>
    <name type="common">Parasitic roundworm</name>
    <dbReference type="NCBI Taxonomy" id="6337"/>
    <lineage>
        <taxon>Eukaryota</taxon>
        <taxon>Metazoa</taxon>
        <taxon>Ecdysozoa</taxon>
        <taxon>Nematoda</taxon>
        <taxon>Enoplea</taxon>
        <taxon>Dorylaimia</taxon>
        <taxon>Trichinellida</taxon>
        <taxon>Trichinellidae</taxon>
        <taxon>Trichinella</taxon>
    </lineage>
</organism>
<feature type="compositionally biased region" description="Basic and acidic residues" evidence="1">
    <location>
        <begin position="40"/>
        <end position="61"/>
    </location>
</feature>
<gene>
    <name evidence="2" type="ORF">T4E_1994</name>
</gene>
<dbReference type="AlphaFoldDB" id="A0A0V0XFD8"/>
<comment type="caution">
    <text evidence="2">The sequence shown here is derived from an EMBL/GenBank/DDBJ whole genome shotgun (WGS) entry which is preliminary data.</text>
</comment>
<proteinExistence type="predicted"/>
<feature type="region of interest" description="Disordered" evidence="1">
    <location>
        <begin position="99"/>
        <end position="127"/>
    </location>
</feature>
<protein>
    <submittedName>
        <fullName evidence="2">Uncharacterized protein</fullName>
    </submittedName>
</protein>
<dbReference type="Proteomes" id="UP000054815">
    <property type="component" value="Unassembled WGS sequence"/>
</dbReference>
<sequence>MELYATGQAKNLVQLMCSGLDHTPVLLLVDNCNGSMEEENGARQDTQRLHSQHGENEKRVEATGQNKNHLQLLRNNGSTADNTCSLVVGGNGYGEVGIGSGETHADKLGEKSSEHNETSSFCQEGTPDRKLPCARQYTCIFFGWQHAAPDRMSDNSWYDTALGIKKLVPSCKINVVAGGDGFLIVLAQKILLLLSPGVNIFENFNFQILLYQEDDSTFIEENVTGQKNSLPLSQCANCWVRGGKRTAVDQRKKTRMISRSALVGGICGHIRALCLKESVHRYGDKPQRTVQNVGLFVDYNMNPGLEDGSVAERIREKSCQCRSEHGKIEEGRFWQTMCHCSGGGRCVNGRSVHLQNTAACLSDSVPDFGTECRTEEKRVTFTCGKLPLYLRNCKECSEGENSSGAERIKSHGQYWVGRDEIVHNLLEGTRYKGIEMRAKMARGKGALGIM</sequence>
<evidence type="ECO:0000313" key="3">
    <source>
        <dbReference type="Proteomes" id="UP000054815"/>
    </source>
</evidence>